<evidence type="ECO:0000313" key="2">
    <source>
        <dbReference type="Proteomes" id="UP000650467"/>
    </source>
</evidence>
<name>A0A835SPW6_CHLIN</name>
<sequence length="342" mass="34089">MSQLVLSGMSAERAAHIIQQWSGGGGAARVDLSKLRRHFLLATLLPTLQQRLPSALVDICLTSASFWSLGLLPTADESLLHPALRGALVAINLLLLVHFASCSLRTTGRVIRIGNAAVSFSKQAELVLLALQALADGHGALIAAAQGSPLAAVLAADSDVDLDSVMAASAAAMAHAKAAAAGAPAAAAVTAAAPAAASSPQSALSSLDSFLVLAAAAAGSAAATGAGGRATSASGGFDAVADLGLSADEAAAAAAAYSRYGDSGRGGRIGDYELRRLLQEAGAPGLSPTELSLVLLLHDPDKKGWLSFRDWATWWAGAGGAATAATATAGTATATSKSSRRH</sequence>
<dbReference type="InterPro" id="IPR011992">
    <property type="entry name" value="EF-hand-dom_pair"/>
</dbReference>
<dbReference type="OrthoDB" id="548743at2759"/>
<dbReference type="Proteomes" id="UP000650467">
    <property type="component" value="Unassembled WGS sequence"/>
</dbReference>
<organism evidence="1 2">
    <name type="scientific">Chlamydomonas incerta</name>
    <dbReference type="NCBI Taxonomy" id="51695"/>
    <lineage>
        <taxon>Eukaryota</taxon>
        <taxon>Viridiplantae</taxon>
        <taxon>Chlorophyta</taxon>
        <taxon>core chlorophytes</taxon>
        <taxon>Chlorophyceae</taxon>
        <taxon>CS clade</taxon>
        <taxon>Chlamydomonadales</taxon>
        <taxon>Chlamydomonadaceae</taxon>
        <taxon>Chlamydomonas</taxon>
    </lineage>
</organism>
<proteinExistence type="predicted"/>
<dbReference type="EMBL" id="JAEHOC010000030">
    <property type="protein sequence ID" value="KAG2429631.1"/>
    <property type="molecule type" value="Genomic_DNA"/>
</dbReference>
<dbReference type="AlphaFoldDB" id="A0A835SPW6"/>
<protein>
    <recommendedName>
        <fullName evidence="3">EF-hand domain-containing protein</fullName>
    </recommendedName>
</protein>
<comment type="caution">
    <text evidence="1">The sequence shown here is derived from an EMBL/GenBank/DDBJ whole genome shotgun (WGS) entry which is preliminary data.</text>
</comment>
<keyword evidence="2" id="KW-1185">Reference proteome</keyword>
<accession>A0A835SPW6</accession>
<evidence type="ECO:0008006" key="3">
    <source>
        <dbReference type="Google" id="ProtNLM"/>
    </source>
</evidence>
<evidence type="ECO:0000313" key="1">
    <source>
        <dbReference type="EMBL" id="KAG2429631.1"/>
    </source>
</evidence>
<dbReference type="SUPFAM" id="SSF47473">
    <property type="entry name" value="EF-hand"/>
    <property type="match status" value="1"/>
</dbReference>
<reference evidence="1" key="1">
    <citation type="journal article" date="2020" name="bioRxiv">
        <title>Comparative genomics of Chlamydomonas.</title>
        <authorList>
            <person name="Craig R.J."/>
            <person name="Hasan A.R."/>
            <person name="Ness R.W."/>
            <person name="Keightley P.D."/>
        </authorList>
    </citation>
    <scope>NUCLEOTIDE SEQUENCE</scope>
    <source>
        <strain evidence="1">SAG 7.73</strain>
    </source>
</reference>
<gene>
    <name evidence="1" type="ORF">HXX76_010862</name>
</gene>